<reference evidence="7" key="1">
    <citation type="submission" date="2020-04" db="EMBL/GenBank/DDBJ databases">
        <title>Analysis of mating type loci in Filobasidium floriforme.</title>
        <authorList>
            <person name="Nowrousian M."/>
        </authorList>
    </citation>
    <scope>NUCLEOTIDE SEQUENCE</scope>
    <source>
        <strain evidence="7">CBS 6242</strain>
    </source>
</reference>
<evidence type="ECO:0000256" key="2">
    <source>
        <dbReference type="ARBA" id="ARBA00022692"/>
    </source>
</evidence>
<dbReference type="OrthoDB" id="10040024at2759"/>
<dbReference type="EMBL" id="JABELV010000023">
    <property type="protein sequence ID" value="KAG7562953.1"/>
    <property type="molecule type" value="Genomic_DNA"/>
</dbReference>
<proteinExistence type="inferred from homology"/>
<comment type="caution">
    <text evidence="7">The sequence shown here is derived from an EMBL/GenBank/DDBJ whole genome shotgun (WGS) entry which is preliminary data.</text>
</comment>
<comment type="subcellular location">
    <subcellularLocation>
        <location evidence="1">Membrane</location>
    </subcellularLocation>
    <subcellularLocation>
        <location evidence="5">Mitochondrion inner membrane</location>
        <topology evidence="5">Multi-pass membrane protein</topology>
    </subcellularLocation>
</comment>
<evidence type="ECO:0000256" key="5">
    <source>
        <dbReference type="RuleBase" id="RU363076"/>
    </source>
</evidence>
<dbReference type="InterPro" id="IPR002994">
    <property type="entry name" value="Surf1/Shy1"/>
</dbReference>
<comment type="similarity">
    <text evidence="5">Belongs to the SURF1 family.</text>
</comment>
<feature type="compositionally biased region" description="Polar residues" evidence="6">
    <location>
        <begin position="1"/>
        <end position="12"/>
    </location>
</feature>
<sequence length="399" mass="43908">MASLRSRTSPWRQTFDRLTATAAPVRPATRSFAPRSRTMSTFPSSSSGSSSSGSSSGSRSGFRLTPTTAVLCCVPILTAYLGVWQVQRLKWKLGLIADVDRNLSKDPMVLPNEINPEALSDYAFRRVILHGHFAQPIMLVGPRVYEGAGGYHLIQPFIRTPVDSNTSGSAPTLKNKKKKESSFSFWRKDDEAEEAAALLSESNRLDARSTDGSVDDGSMTPILVNRGFISTARAQEYRLNPSLVPLFSPSVQTSSETVPTISNETKSLYIQTLLRPPSEIKAGAKPAFTPDNNKENNEWFYIDLEAMKEWVEGKGVNKVQGVLVDEIYEGETPASQLIQQGIPVGRPLAVELRNQHAMYAGTWFSLSFFTSIMLARLFWTKGKVKGQGVGRPAVGVRRT</sequence>
<keyword evidence="2 5" id="KW-0812">Transmembrane</keyword>
<keyword evidence="4 5" id="KW-0472">Membrane</keyword>
<keyword evidence="5" id="KW-0496">Mitochondrion</keyword>
<feature type="region of interest" description="Disordered" evidence="6">
    <location>
        <begin position="1"/>
        <end position="59"/>
    </location>
</feature>
<evidence type="ECO:0000256" key="6">
    <source>
        <dbReference type="SAM" id="MobiDB-lite"/>
    </source>
</evidence>
<accession>A0A8K0NPV8</accession>
<keyword evidence="8" id="KW-1185">Reference proteome</keyword>
<dbReference type="InterPro" id="IPR045214">
    <property type="entry name" value="Surf1/Surf4"/>
</dbReference>
<keyword evidence="5" id="KW-0999">Mitochondrion inner membrane</keyword>
<evidence type="ECO:0000313" key="8">
    <source>
        <dbReference type="Proteomes" id="UP000812966"/>
    </source>
</evidence>
<comment type="function">
    <text evidence="5">Probably involved in the biogenesis of the COX complex.</text>
</comment>
<dbReference type="PANTHER" id="PTHR23427:SF2">
    <property type="entry name" value="SURFEIT LOCUS PROTEIN 1"/>
    <property type="match status" value="1"/>
</dbReference>
<keyword evidence="3 5" id="KW-1133">Transmembrane helix</keyword>
<evidence type="ECO:0000256" key="3">
    <source>
        <dbReference type="ARBA" id="ARBA00022989"/>
    </source>
</evidence>
<dbReference type="GO" id="GO:0005743">
    <property type="term" value="C:mitochondrial inner membrane"/>
    <property type="evidence" value="ECO:0007669"/>
    <property type="project" value="UniProtKB-SubCell"/>
</dbReference>
<name>A0A8K0NPV8_9TREE</name>
<organism evidence="7 8">
    <name type="scientific">Filobasidium floriforme</name>
    <dbReference type="NCBI Taxonomy" id="5210"/>
    <lineage>
        <taxon>Eukaryota</taxon>
        <taxon>Fungi</taxon>
        <taxon>Dikarya</taxon>
        <taxon>Basidiomycota</taxon>
        <taxon>Agaricomycotina</taxon>
        <taxon>Tremellomycetes</taxon>
        <taxon>Filobasidiales</taxon>
        <taxon>Filobasidiaceae</taxon>
        <taxon>Filobasidium</taxon>
    </lineage>
</organism>
<evidence type="ECO:0000256" key="1">
    <source>
        <dbReference type="ARBA" id="ARBA00004370"/>
    </source>
</evidence>
<dbReference type="PANTHER" id="PTHR23427">
    <property type="entry name" value="SURFEIT LOCUS PROTEIN"/>
    <property type="match status" value="1"/>
</dbReference>
<comment type="caution">
    <text evidence="5">Lacks conserved residue(s) required for the propagation of feature annotation.</text>
</comment>
<dbReference type="AlphaFoldDB" id="A0A8K0NPV8"/>
<gene>
    <name evidence="7" type="ORF">FFLO_01643</name>
</gene>
<protein>
    <recommendedName>
        <fullName evidence="5">SURF1-like protein</fullName>
    </recommendedName>
</protein>
<evidence type="ECO:0000256" key="4">
    <source>
        <dbReference type="ARBA" id="ARBA00023136"/>
    </source>
</evidence>
<feature type="compositionally biased region" description="Low complexity" evidence="6">
    <location>
        <begin position="44"/>
        <end position="59"/>
    </location>
</feature>
<dbReference type="Proteomes" id="UP000812966">
    <property type="component" value="Unassembled WGS sequence"/>
</dbReference>
<feature type="transmembrane region" description="Helical" evidence="5">
    <location>
        <begin position="357"/>
        <end position="379"/>
    </location>
</feature>
<dbReference type="Pfam" id="PF02104">
    <property type="entry name" value="SURF1"/>
    <property type="match status" value="2"/>
</dbReference>
<dbReference type="CDD" id="cd06662">
    <property type="entry name" value="SURF1"/>
    <property type="match status" value="1"/>
</dbReference>
<dbReference type="PROSITE" id="PS50895">
    <property type="entry name" value="SURF1"/>
    <property type="match status" value="1"/>
</dbReference>
<evidence type="ECO:0000313" key="7">
    <source>
        <dbReference type="EMBL" id="KAG7562953.1"/>
    </source>
</evidence>
<feature type="compositionally biased region" description="Low complexity" evidence="6">
    <location>
        <begin position="19"/>
        <end position="30"/>
    </location>
</feature>
<dbReference type="GO" id="GO:0033617">
    <property type="term" value="P:mitochondrial respiratory chain complex IV assembly"/>
    <property type="evidence" value="ECO:0007669"/>
    <property type="project" value="TreeGrafter"/>
</dbReference>